<dbReference type="EMBL" id="CM001880">
    <property type="protein sequence ID" value="EOX99565.1"/>
    <property type="molecule type" value="Genomic_DNA"/>
</dbReference>
<protein>
    <submittedName>
        <fullName evidence="1">Uncharacterized protein</fullName>
    </submittedName>
</protein>
<dbReference type="InParanoid" id="A0A061E3N1"/>
<keyword evidence="2" id="KW-1185">Reference proteome</keyword>
<accession>A0A061E3N1</accession>
<name>A0A061E3N1_THECC</name>
<proteinExistence type="predicted"/>
<gene>
    <name evidence="1" type="ORF">TCM_008266</name>
</gene>
<dbReference type="Gramene" id="EOX99565">
    <property type="protein sequence ID" value="EOX99565"/>
    <property type="gene ID" value="TCM_008266"/>
</dbReference>
<sequence length="83" mass="9584">MLFKASYVYIIAIVGLFQAFFRLFVEFVHCCLFFNVVVVQAVSDTRVCAWRSSFCCCSFSGWSAAVVASQFLVWEWLDTQDWS</sequence>
<evidence type="ECO:0000313" key="2">
    <source>
        <dbReference type="Proteomes" id="UP000026915"/>
    </source>
</evidence>
<evidence type="ECO:0000313" key="1">
    <source>
        <dbReference type="EMBL" id="EOX99565.1"/>
    </source>
</evidence>
<reference evidence="1 2" key="1">
    <citation type="journal article" date="2013" name="Genome Biol.">
        <title>The genome sequence of the most widely cultivated cacao type and its use to identify candidate genes regulating pod color.</title>
        <authorList>
            <person name="Motamayor J.C."/>
            <person name="Mockaitis K."/>
            <person name="Schmutz J."/>
            <person name="Haiminen N."/>
            <person name="Iii D.L."/>
            <person name="Cornejo O."/>
            <person name="Findley S.D."/>
            <person name="Zheng P."/>
            <person name="Utro F."/>
            <person name="Royaert S."/>
            <person name="Saski C."/>
            <person name="Jenkins J."/>
            <person name="Podicheti R."/>
            <person name="Zhao M."/>
            <person name="Scheffler B.E."/>
            <person name="Stack J.C."/>
            <person name="Feltus F.A."/>
            <person name="Mustiga G.M."/>
            <person name="Amores F."/>
            <person name="Phillips W."/>
            <person name="Marelli J.P."/>
            <person name="May G.D."/>
            <person name="Shapiro H."/>
            <person name="Ma J."/>
            <person name="Bustamante C.D."/>
            <person name="Schnell R.J."/>
            <person name="Main D."/>
            <person name="Gilbert D."/>
            <person name="Parida L."/>
            <person name="Kuhn D.N."/>
        </authorList>
    </citation>
    <scope>NUCLEOTIDE SEQUENCE [LARGE SCALE GENOMIC DNA]</scope>
    <source>
        <strain evidence="2">cv. Matina 1-6</strain>
    </source>
</reference>
<dbReference type="Proteomes" id="UP000026915">
    <property type="component" value="Chromosome 2"/>
</dbReference>
<dbReference type="HOGENOM" id="CLU_2547153_0_0_1"/>
<dbReference type="AlphaFoldDB" id="A0A061E3N1"/>
<organism evidence="1 2">
    <name type="scientific">Theobroma cacao</name>
    <name type="common">Cacao</name>
    <name type="synonym">Cocoa</name>
    <dbReference type="NCBI Taxonomy" id="3641"/>
    <lineage>
        <taxon>Eukaryota</taxon>
        <taxon>Viridiplantae</taxon>
        <taxon>Streptophyta</taxon>
        <taxon>Embryophyta</taxon>
        <taxon>Tracheophyta</taxon>
        <taxon>Spermatophyta</taxon>
        <taxon>Magnoliopsida</taxon>
        <taxon>eudicotyledons</taxon>
        <taxon>Gunneridae</taxon>
        <taxon>Pentapetalae</taxon>
        <taxon>rosids</taxon>
        <taxon>malvids</taxon>
        <taxon>Malvales</taxon>
        <taxon>Malvaceae</taxon>
        <taxon>Byttnerioideae</taxon>
        <taxon>Theobroma</taxon>
    </lineage>
</organism>